<keyword evidence="1" id="KW-0732">Signal</keyword>
<organism evidence="2 3">
    <name type="scientific">Ladona fulva</name>
    <name type="common">Scarce chaser dragonfly</name>
    <name type="synonym">Libellula fulva</name>
    <dbReference type="NCBI Taxonomy" id="123851"/>
    <lineage>
        <taxon>Eukaryota</taxon>
        <taxon>Metazoa</taxon>
        <taxon>Ecdysozoa</taxon>
        <taxon>Arthropoda</taxon>
        <taxon>Hexapoda</taxon>
        <taxon>Insecta</taxon>
        <taxon>Pterygota</taxon>
        <taxon>Palaeoptera</taxon>
        <taxon>Odonata</taxon>
        <taxon>Epiprocta</taxon>
        <taxon>Anisoptera</taxon>
        <taxon>Libelluloidea</taxon>
        <taxon>Libellulidae</taxon>
        <taxon>Ladona</taxon>
    </lineage>
</organism>
<dbReference type="InterPro" id="IPR010629">
    <property type="entry name" value="Ins_allergen"/>
</dbReference>
<reference evidence="2" key="2">
    <citation type="submission" date="2017-10" db="EMBL/GenBank/DDBJ databases">
        <title>Ladona fulva Genome sequencing and assembly.</title>
        <authorList>
            <person name="Murali S."/>
            <person name="Richards S."/>
            <person name="Bandaranaike D."/>
            <person name="Bellair M."/>
            <person name="Blankenburg K."/>
            <person name="Chao H."/>
            <person name="Dinh H."/>
            <person name="Doddapaneni H."/>
            <person name="Dugan-Rocha S."/>
            <person name="Elkadiri S."/>
            <person name="Gnanaolivu R."/>
            <person name="Hernandez B."/>
            <person name="Skinner E."/>
            <person name="Javaid M."/>
            <person name="Lee S."/>
            <person name="Li M."/>
            <person name="Ming W."/>
            <person name="Munidasa M."/>
            <person name="Muniz J."/>
            <person name="Nguyen L."/>
            <person name="Hughes D."/>
            <person name="Osuji N."/>
            <person name="Pu L.-L."/>
            <person name="Puazo M."/>
            <person name="Qu C."/>
            <person name="Quiroz J."/>
            <person name="Raj R."/>
            <person name="Weissenberger G."/>
            <person name="Xin Y."/>
            <person name="Zou X."/>
            <person name="Han Y."/>
            <person name="Worley K."/>
            <person name="Muzny D."/>
            <person name="Gibbs R."/>
        </authorList>
    </citation>
    <scope>NUCLEOTIDE SEQUENCE</scope>
    <source>
        <strain evidence="2">Sampled in the wild</strain>
    </source>
</reference>
<evidence type="ECO:0000313" key="2">
    <source>
        <dbReference type="EMBL" id="KAG8236584.1"/>
    </source>
</evidence>
<evidence type="ECO:0008006" key="4">
    <source>
        <dbReference type="Google" id="ProtNLM"/>
    </source>
</evidence>
<dbReference type="PANTHER" id="PTHR21163">
    <property type="entry name" value="PROTEIN G12"/>
    <property type="match status" value="1"/>
</dbReference>
<sequence length="415" mass="47997">MKGILFLVALGLCQVSTYVVDRHPVETHHHLHGLSLPSHVDTRSLDDLLNQFFEFVPFDQIVEVVKRYMENDPDVKAAWEFLQSEEFNKLIDTVRNMPEYKDFVQYLMDAGFDLYKYINLLRAAFGLPPIVPPKIRSVKESGIIVMVKEILSLLPVEDIKNWYHTVCEPDPDYQAFLAKIRSPEFLVIVEKVYNSPQYQELTDIMRAQGIDVAAIEEAIRNFFNGAKRADPPSLDDLFNQFLEFIPFDQIVEVVKRYMANDPDVKQAWEFLQSDEFHKIIDTVRAMPEYKEFVKFLLDAGYDLYKYLNLLRAAFGLPPIVPPKIRMARESGIIVMVKEILTLLPVEDIKNWYHTVCEPDPVFQDFLAKLRSPEFLNIVMAVYNSPQYQELTAIMVAQGIDVAAIEEVIRNFFNGA</sequence>
<dbReference type="Pfam" id="PF06757">
    <property type="entry name" value="Ins_allergen_rp"/>
    <property type="match status" value="2"/>
</dbReference>
<dbReference type="EMBL" id="KZ309044">
    <property type="protein sequence ID" value="KAG8236584.1"/>
    <property type="molecule type" value="Genomic_DNA"/>
</dbReference>
<proteinExistence type="predicted"/>
<dbReference type="AlphaFoldDB" id="A0A8K0PAI6"/>
<gene>
    <name evidence="2" type="ORF">J437_LFUL015770</name>
</gene>
<keyword evidence="3" id="KW-1185">Reference proteome</keyword>
<feature type="chain" id="PRO_5035435721" description="Protein G12" evidence="1">
    <location>
        <begin position="18"/>
        <end position="415"/>
    </location>
</feature>
<accession>A0A8K0PAI6</accession>
<reference evidence="2" key="1">
    <citation type="submission" date="2013-04" db="EMBL/GenBank/DDBJ databases">
        <authorList>
            <person name="Qu J."/>
            <person name="Murali S.C."/>
            <person name="Bandaranaike D."/>
            <person name="Bellair M."/>
            <person name="Blankenburg K."/>
            <person name="Chao H."/>
            <person name="Dinh H."/>
            <person name="Doddapaneni H."/>
            <person name="Downs B."/>
            <person name="Dugan-Rocha S."/>
            <person name="Elkadiri S."/>
            <person name="Gnanaolivu R.D."/>
            <person name="Hernandez B."/>
            <person name="Javaid M."/>
            <person name="Jayaseelan J.C."/>
            <person name="Lee S."/>
            <person name="Li M."/>
            <person name="Ming W."/>
            <person name="Munidasa M."/>
            <person name="Muniz J."/>
            <person name="Nguyen L."/>
            <person name="Ongeri F."/>
            <person name="Osuji N."/>
            <person name="Pu L.-L."/>
            <person name="Puazo M."/>
            <person name="Qu C."/>
            <person name="Quiroz J."/>
            <person name="Raj R."/>
            <person name="Weissenberger G."/>
            <person name="Xin Y."/>
            <person name="Zou X."/>
            <person name="Han Y."/>
            <person name="Richards S."/>
            <person name="Worley K."/>
            <person name="Muzny D."/>
            <person name="Gibbs R."/>
        </authorList>
    </citation>
    <scope>NUCLEOTIDE SEQUENCE</scope>
    <source>
        <strain evidence="2">Sampled in the wild</strain>
    </source>
</reference>
<evidence type="ECO:0000313" key="3">
    <source>
        <dbReference type="Proteomes" id="UP000792457"/>
    </source>
</evidence>
<protein>
    <recommendedName>
        <fullName evidence="4">Protein G12</fullName>
    </recommendedName>
</protein>
<evidence type="ECO:0000256" key="1">
    <source>
        <dbReference type="SAM" id="SignalP"/>
    </source>
</evidence>
<dbReference type="PANTHER" id="PTHR21163:SF1">
    <property type="entry name" value="PROTEIN G12"/>
    <property type="match status" value="1"/>
</dbReference>
<dbReference type="Proteomes" id="UP000792457">
    <property type="component" value="Unassembled WGS sequence"/>
</dbReference>
<feature type="signal peptide" evidence="1">
    <location>
        <begin position="1"/>
        <end position="17"/>
    </location>
</feature>
<name>A0A8K0PAI6_LADFU</name>
<comment type="caution">
    <text evidence="2">The sequence shown here is derived from an EMBL/GenBank/DDBJ whole genome shotgun (WGS) entry which is preliminary data.</text>
</comment>
<dbReference type="OrthoDB" id="7882129at2759"/>